<dbReference type="PROSITE" id="PS00894">
    <property type="entry name" value="HTH_DEOR_1"/>
    <property type="match status" value="1"/>
</dbReference>
<evidence type="ECO:0000313" key="5">
    <source>
        <dbReference type="EMBL" id="WNQ09481.1"/>
    </source>
</evidence>
<dbReference type="SUPFAM" id="SSF46785">
    <property type="entry name" value="Winged helix' DNA-binding domain"/>
    <property type="match status" value="1"/>
</dbReference>
<dbReference type="SMART" id="SM00420">
    <property type="entry name" value="HTH_DEOR"/>
    <property type="match status" value="1"/>
</dbReference>
<dbReference type="GO" id="GO:0003700">
    <property type="term" value="F:DNA-binding transcription factor activity"/>
    <property type="evidence" value="ECO:0007669"/>
    <property type="project" value="InterPro"/>
</dbReference>
<dbReference type="SMART" id="SM01134">
    <property type="entry name" value="DeoRC"/>
    <property type="match status" value="1"/>
</dbReference>
<dbReference type="AlphaFoldDB" id="A0AA96LCB6"/>
<keyword evidence="6" id="KW-1185">Reference proteome</keyword>
<dbReference type="Gene3D" id="1.10.10.10">
    <property type="entry name" value="Winged helix-like DNA-binding domain superfamily/Winged helix DNA-binding domain"/>
    <property type="match status" value="1"/>
</dbReference>
<proteinExistence type="predicted"/>
<sequence length="253" mass="27728">MLAAERYQHILRLVNEWGSVRVADLSQLCRVTDETIRRDLDRLESEGHLLRSYGGAVRAQAQSTETSHELREAVHAGEKQSIAAAAARLLEPNDRIVLDASTTAIQLAVQLPDIPLTVLTNSLRISLLLSERKNITVIGTGGTLVPKSLSYVGPLAEQFLEEYHVNKAFLSCKGVHLERGISESNELQARVKRKMVAMADQVFVLADGSKFDVQAFTMISGWDGIHSVITDSQAPAGHVQSLQRRAIEVILAG</sequence>
<dbReference type="InterPro" id="IPR050313">
    <property type="entry name" value="Carb_Metab_HTH_regulators"/>
</dbReference>
<evidence type="ECO:0000256" key="1">
    <source>
        <dbReference type="ARBA" id="ARBA00023015"/>
    </source>
</evidence>
<dbReference type="PROSITE" id="PS51000">
    <property type="entry name" value="HTH_DEOR_2"/>
    <property type="match status" value="1"/>
</dbReference>
<dbReference type="Pfam" id="PF08220">
    <property type="entry name" value="HTH_DeoR"/>
    <property type="match status" value="1"/>
</dbReference>
<dbReference type="Proteomes" id="UP001305702">
    <property type="component" value="Chromosome"/>
</dbReference>
<keyword evidence="2 5" id="KW-0238">DNA-binding</keyword>
<keyword evidence="3" id="KW-0804">Transcription</keyword>
<dbReference type="InterPro" id="IPR037171">
    <property type="entry name" value="NagB/RpiA_transferase-like"/>
</dbReference>
<dbReference type="EMBL" id="CP130318">
    <property type="protein sequence ID" value="WNQ09481.1"/>
    <property type="molecule type" value="Genomic_DNA"/>
</dbReference>
<dbReference type="PRINTS" id="PR00037">
    <property type="entry name" value="HTHLACR"/>
</dbReference>
<evidence type="ECO:0000259" key="4">
    <source>
        <dbReference type="PROSITE" id="PS51000"/>
    </source>
</evidence>
<evidence type="ECO:0000313" key="6">
    <source>
        <dbReference type="Proteomes" id="UP001305702"/>
    </source>
</evidence>
<dbReference type="RefSeq" id="WP_315603253.1">
    <property type="nucleotide sequence ID" value="NZ_CP130318.1"/>
</dbReference>
<keyword evidence="1" id="KW-0805">Transcription regulation</keyword>
<gene>
    <name evidence="5" type="ORF">MJA45_17815</name>
</gene>
<dbReference type="SUPFAM" id="SSF100950">
    <property type="entry name" value="NagB/RpiA/CoA transferase-like"/>
    <property type="match status" value="1"/>
</dbReference>
<dbReference type="InterPro" id="IPR001034">
    <property type="entry name" value="DeoR_HTH"/>
</dbReference>
<organism evidence="5 6">
    <name type="scientific">Paenibacillus aurantius</name>
    <dbReference type="NCBI Taxonomy" id="2918900"/>
    <lineage>
        <taxon>Bacteria</taxon>
        <taxon>Bacillati</taxon>
        <taxon>Bacillota</taxon>
        <taxon>Bacilli</taxon>
        <taxon>Bacillales</taxon>
        <taxon>Paenibacillaceae</taxon>
        <taxon>Paenibacillus</taxon>
    </lineage>
</organism>
<dbReference type="KEGG" id="paun:MJA45_17815"/>
<dbReference type="PANTHER" id="PTHR30363">
    <property type="entry name" value="HTH-TYPE TRANSCRIPTIONAL REGULATOR SRLR-RELATED"/>
    <property type="match status" value="1"/>
</dbReference>
<protein>
    <submittedName>
        <fullName evidence="5">DeoR/GlpR family DNA-binding transcription regulator</fullName>
    </submittedName>
</protein>
<reference evidence="5 6" key="1">
    <citation type="submission" date="2022-02" db="EMBL/GenBank/DDBJ databases">
        <title>Paenibacillus sp. MBLB1776 Whole Genome Shotgun Sequencing.</title>
        <authorList>
            <person name="Hwang C.Y."/>
            <person name="Cho E.-S."/>
            <person name="Seo M.-J."/>
        </authorList>
    </citation>
    <scope>NUCLEOTIDE SEQUENCE [LARGE SCALE GENOMIC DNA]</scope>
    <source>
        <strain evidence="5 6">MBLB1776</strain>
    </source>
</reference>
<dbReference type="Pfam" id="PF00455">
    <property type="entry name" value="DeoRC"/>
    <property type="match status" value="1"/>
</dbReference>
<dbReference type="InterPro" id="IPR014036">
    <property type="entry name" value="DeoR-like_C"/>
</dbReference>
<accession>A0AA96LCB6</accession>
<name>A0AA96LCB6_9BACL</name>
<dbReference type="PANTHER" id="PTHR30363:SF44">
    <property type="entry name" value="AGA OPERON TRANSCRIPTIONAL REPRESSOR-RELATED"/>
    <property type="match status" value="1"/>
</dbReference>
<evidence type="ECO:0000256" key="2">
    <source>
        <dbReference type="ARBA" id="ARBA00023125"/>
    </source>
</evidence>
<dbReference type="GO" id="GO:0003677">
    <property type="term" value="F:DNA binding"/>
    <property type="evidence" value="ECO:0007669"/>
    <property type="project" value="UniProtKB-KW"/>
</dbReference>
<dbReference type="InterPro" id="IPR018356">
    <property type="entry name" value="Tscrpt_reg_HTH_DeoR_CS"/>
</dbReference>
<feature type="domain" description="HTH deoR-type" evidence="4">
    <location>
        <begin position="3"/>
        <end position="58"/>
    </location>
</feature>
<dbReference type="InterPro" id="IPR036388">
    <property type="entry name" value="WH-like_DNA-bd_sf"/>
</dbReference>
<evidence type="ECO:0000256" key="3">
    <source>
        <dbReference type="ARBA" id="ARBA00023163"/>
    </source>
</evidence>
<dbReference type="InterPro" id="IPR036390">
    <property type="entry name" value="WH_DNA-bd_sf"/>
</dbReference>